<dbReference type="Gene3D" id="3.40.50.10190">
    <property type="entry name" value="BRCT domain"/>
    <property type="match status" value="5"/>
</dbReference>
<dbReference type="SUPFAM" id="SSF52113">
    <property type="entry name" value="BRCT domain"/>
    <property type="match status" value="5"/>
</dbReference>
<evidence type="ECO:0000313" key="2">
    <source>
        <dbReference type="EMBL" id="CAD5117932.1"/>
    </source>
</evidence>
<dbReference type="PROSITE" id="PS50172">
    <property type="entry name" value="BRCT"/>
    <property type="match status" value="4"/>
</dbReference>
<reference evidence="2 3" key="1">
    <citation type="submission" date="2020-08" db="EMBL/GenBank/DDBJ databases">
        <authorList>
            <person name="Hejnol A."/>
        </authorList>
    </citation>
    <scope>NUCLEOTIDE SEQUENCE [LARGE SCALE GENOMIC DNA]</scope>
</reference>
<dbReference type="EMBL" id="CAJFCJ010000007">
    <property type="protein sequence ID" value="CAD5117932.1"/>
    <property type="molecule type" value="Genomic_DNA"/>
</dbReference>
<organism evidence="2 3">
    <name type="scientific">Dimorphilus gyrociliatus</name>
    <dbReference type="NCBI Taxonomy" id="2664684"/>
    <lineage>
        <taxon>Eukaryota</taxon>
        <taxon>Metazoa</taxon>
        <taxon>Spiralia</taxon>
        <taxon>Lophotrochozoa</taxon>
        <taxon>Annelida</taxon>
        <taxon>Polychaeta</taxon>
        <taxon>Polychaeta incertae sedis</taxon>
        <taxon>Dinophilidae</taxon>
        <taxon>Dimorphilus</taxon>
    </lineage>
</organism>
<feature type="domain" description="BRCT" evidence="1">
    <location>
        <begin position="106"/>
        <end position="199"/>
    </location>
</feature>
<comment type="caution">
    <text evidence="2">The sequence shown here is derived from an EMBL/GenBank/DDBJ whole genome shotgun (WGS) entry which is preliminary data.</text>
</comment>
<accession>A0A7I8VNQ8</accession>
<evidence type="ECO:0000313" key="3">
    <source>
        <dbReference type="Proteomes" id="UP000549394"/>
    </source>
</evidence>
<evidence type="ECO:0000259" key="1">
    <source>
        <dbReference type="PROSITE" id="PS50172"/>
    </source>
</evidence>
<dbReference type="AlphaFoldDB" id="A0A7I8VNQ8"/>
<dbReference type="PANTHER" id="PTHR47667">
    <property type="entry name" value="REGULATOR OF TY1 TRANSPOSITION PROTEIN 107"/>
    <property type="match status" value="1"/>
</dbReference>
<keyword evidence="3" id="KW-1185">Reference proteome</keyword>
<feature type="domain" description="BRCT" evidence="1">
    <location>
        <begin position="20"/>
        <end position="105"/>
    </location>
</feature>
<dbReference type="CDD" id="cd17711">
    <property type="entry name" value="BRCT_PAXIP1_rpt3"/>
    <property type="match status" value="1"/>
</dbReference>
<name>A0A7I8VNQ8_9ANNE</name>
<dbReference type="InterPro" id="IPR001357">
    <property type="entry name" value="BRCT_dom"/>
</dbReference>
<feature type="domain" description="BRCT" evidence="1">
    <location>
        <begin position="269"/>
        <end position="355"/>
    </location>
</feature>
<proteinExistence type="predicted"/>
<dbReference type="OrthoDB" id="342264at2759"/>
<sequence>MAEISSIITLEEINQMIGTAPEGLFKDIEYCFLGDTREVEKLLKDGGAREAMYKTNSVTHFICDDADQVEYEEARDLFKGVIVQSLWVIACYRKKRLVSIKGFEPDLRRILSGTCIGSWGLASSDEEKISFLAQILGADINGKDDSKLTHIITSETSFDKLFNKSMELERIGEISLVTSKWLTMCCQKKTKVPADAFHPILVEDLKEIKKEIPISKKRKIEEVELNEEKDEIRIRSLSGKVRKTGESRYSDDQPKRLYGRDEEQQKRIPAKTCLIGIIFYLSPSLVEHRDNKELMKSWISCIQNYGGIVSNTLTSEVNHIVTKSQYDKEYKYAFDNGIRCTTFHWVNDVLDKGKIEPPWLMAHVPDCINPNKQPLANATVCHSGFNNESIRQHVRDMLEACGGFWTSSFGQGHNVLVANSPNTEKFKMAHNWKIAVRNYKWLCDLYMSKLKKEAAFVNKVEYTSVNGKIEFDPHSLQVYMKSWTIPLKIDESILHTIPSILEKHCQRLTLDEIKNDSSNPKVLEISDYLTFPKDRYENIIKRAKFYLETRKEDEMKYSSASVPMVAITGYKRHEKLLLARMVSLLGGKVVEGDDIEKVSHVVSEESYLKQKFLDEKEYELKDSPVEKEANICIQTSLSKRGCPLKDYFIYFCKSVQTEGRWLFVLAKQMGATVLARMPKISQLREKNYIVVGETRDRVECCNLFKKNIPIYHVTVLSLILLKQTVLFIPDWQIVNAAEG</sequence>
<dbReference type="PANTHER" id="PTHR47667:SF1">
    <property type="entry name" value="REGULATOR OF TY1 TRANSPOSITION PROTEIN 107"/>
    <property type="match status" value="1"/>
</dbReference>
<dbReference type="InterPro" id="IPR036420">
    <property type="entry name" value="BRCT_dom_sf"/>
</dbReference>
<gene>
    <name evidence="2" type="ORF">DGYR_LOCUS6393</name>
</gene>
<dbReference type="SMART" id="SM00292">
    <property type="entry name" value="BRCT"/>
    <property type="match status" value="4"/>
</dbReference>
<dbReference type="Proteomes" id="UP000549394">
    <property type="component" value="Unassembled WGS sequence"/>
</dbReference>
<feature type="domain" description="BRCT" evidence="1">
    <location>
        <begin position="370"/>
        <end position="442"/>
    </location>
</feature>
<protein>
    <submittedName>
        <fullName evidence="2">DgyrCDS6677</fullName>
    </submittedName>
</protein>
<dbReference type="InterPro" id="IPR053036">
    <property type="entry name" value="CellCycle_DNARepair_Reg"/>
</dbReference>
<dbReference type="Pfam" id="PF00533">
    <property type="entry name" value="BRCT"/>
    <property type="match status" value="1"/>
</dbReference>
<dbReference type="Pfam" id="PF12738">
    <property type="entry name" value="PTCB-BRCT"/>
    <property type="match status" value="1"/>
</dbReference>